<dbReference type="OrthoDB" id="2789106at2759"/>
<dbReference type="Proteomes" id="UP000053257">
    <property type="component" value="Unassembled WGS sequence"/>
</dbReference>
<organism evidence="1 2">
    <name type="scientific">Phlebiopsis gigantea (strain 11061_1 CR5-6)</name>
    <name type="common">White-rot fungus</name>
    <name type="synonym">Peniophora gigantea</name>
    <dbReference type="NCBI Taxonomy" id="745531"/>
    <lineage>
        <taxon>Eukaryota</taxon>
        <taxon>Fungi</taxon>
        <taxon>Dikarya</taxon>
        <taxon>Basidiomycota</taxon>
        <taxon>Agaricomycotina</taxon>
        <taxon>Agaricomycetes</taxon>
        <taxon>Polyporales</taxon>
        <taxon>Phanerochaetaceae</taxon>
        <taxon>Phlebiopsis</taxon>
    </lineage>
</organism>
<dbReference type="STRING" id="745531.A0A0C3PNR6"/>
<keyword evidence="2" id="KW-1185">Reference proteome</keyword>
<name>A0A0C3PNR6_PHLG1</name>
<accession>A0A0C3PNR6</accession>
<protein>
    <submittedName>
        <fullName evidence="1">Uncharacterized protein</fullName>
    </submittedName>
</protein>
<evidence type="ECO:0000313" key="2">
    <source>
        <dbReference type="Proteomes" id="UP000053257"/>
    </source>
</evidence>
<sequence length="157" mass="17617">MPHSHPRPNPESQWLASSLSTLLKSPHIVLDESPLLPLAPGPVDIFSTRFNQLFAPDARGYVCGKVVERDELKETLLGLQRRWNAADSSCAGCLAHPTNITEFHPTMAARLEFTPLFKYPREQETIMAEASGEQMEGHECIKCLMLQGDETLFHTQF</sequence>
<proteinExistence type="predicted"/>
<dbReference type="HOGENOM" id="CLU_119165_0_0_1"/>
<evidence type="ECO:0000313" key="1">
    <source>
        <dbReference type="EMBL" id="KIP08488.1"/>
    </source>
</evidence>
<reference evidence="1 2" key="1">
    <citation type="journal article" date="2014" name="PLoS Genet.">
        <title>Analysis of the Phlebiopsis gigantea genome, transcriptome and secretome provides insight into its pioneer colonization strategies of wood.</title>
        <authorList>
            <person name="Hori C."/>
            <person name="Ishida T."/>
            <person name="Igarashi K."/>
            <person name="Samejima M."/>
            <person name="Suzuki H."/>
            <person name="Master E."/>
            <person name="Ferreira P."/>
            <person name="Ruiz-Duenas F.J."/>
            <person name="Held B."/>
            <person name="Canessa P."/>
            <person name="Larrondo L.F."/>
            <person name="Schmoll M."/>
            <person name="Druzhinina I.S."/>
            <person name="Kubicek C.P."/>
            <person name="Gaskell J.A."/>
            <person name="Kersten P."/>
            <person name="St John F."/>
            <person name="Glasner J."/>
            <person name="Sabat G."/>
            <person name="Splinter BonDurant S."/>
            <person name="Syed K."/>
            <person name="Yadav J."/>
            <person name="Mgbeahuruike A.C."/>
            <person name="Kovalchuk A."/>
            <person name="Asiegbu F.O."/>
            <person name="Lackner G."/>
            <person name="Hoffmeister D."/>
            <person name="Rencoret J."/>
            <person name="Gutierrez A."/>
            <person name="Sun H."/>
            <person name="Lindquist E."/>
            <person name="Barry K."/>
            <person name="Riley R."/>
            <person name="Grigoriev I.V."/>
            <person name="Henrissat B."/>
            <person name="Kues U."/>
            <person name="Berka R.M."/>
            <person name="Martinez A.T."/>
            <person name="Covert S.F."/>
            <person name="Blanchette R.A."/>
            <person name="Cullen D."/>
        </authorList>
    </citation>
    <scope>NUCLEOTIDE SEQUENCE [LARGE SCALE GENOMIC DNA]</scope>
    <source>
        <strain evidence="1 2">11061_1 CR5-6</strain>
    </source>
</reference>
<dbReference type="AlphaFoldDB" id="A0A0C3PNR6"/>
<gene>
    <name evidence="1" type="ORF">PHLGIDRAFT_126993</name>
</gene>
<dbReference type="EMBL" id="KN840479">
    <property type="protein sequence ID" value="KIP08488.1"/>
    <property type="molecule type" value="Genomic_DNA"/>
</dbReference>